<keyword evidence="3" id="KW-0479">Metal-binding</keyword>
<feature type="transmembrane region" description="Helical" evidence="6">
    <location>
        <begin position="92"/>
        <end position="109"/>
    </location>
</feature>
<feature type="transmembrane region" description="Helical" evidence="6">
    <location>
        <begin position="182"/>
        <end position="203"/>
    </location>
</feature>
<dbReference type="CDD" id="cd00371">
    <property type="entry name" value="HMA"/>
    <property type="match status" value="1"/>
</dbReference>
<feature type="transmembrane region" description="Helical" evidence="6">
    <location>
        <begin position="115"/>
        <end position="137"/>
    </location>
</feature>
<dbReference type="InterPro" id="IPR017969">
    <property type="entry name" value="Heavy-metal-associated_CS"/>
</dbReference>
<dbReference type="PROSITE" id="PS01047">
    <property type="entry name" value="HMA_1"/>
    <property type="match status" value="1"/>
</dbReference>
<dbReference type="InterPro" id="IPR036163">
    <property type="entry name" value="HMA_dom_sf"/>
</dbReference>
<evidence type="ECO:0000256" key="3">
    <source>
        <dbReference type="ARBA" id="ARBA00022723"/>
    </source>
</evidence>
<name>A0A931GZ55_9BACT</name>
<dbReference type="SUPFAM" id="SSF55008">
    <property type="entry name" value="HMA, heavy metal-associated domain"/>
    <property type="match status" value="1"/>
</dbReference>
<dbReference type="PROSITE" id="PS50846">
    <property type="entry name" value="HMA_2"/>
    <property type="match status" value="1"/>
</dbReference>
<keyword evidence="5 6" id="KW-0472">Membrane</keyword>
<comment type="caution">
    <text evidence="8">The sequence shown here is derived from an EMBL/GenBank/DDBJ whole genome shotgun (WGS) entry which is preliminary data.</text>
</comment>
<evidence type="ECO:0000259" key="7">
    <source>
        <dbReference type="PROSITE" id="PS50846"/>
    </source>
</evidence>
<dbReference type="InterPro" id="IPR009908">
    <property type="entry name" value="Methylamine_util_MauE"/>
</dbReference>
<proteinExistence type="predicted"/>
<feature type="transmembrane region" description="Helical" evidence="6">
    <location>
        <begin position="215"/>
        <end position="238"/>
    </location>
</feature>
<organism evidence="8 9">
    <name type="scientific">Panacibacter microcysteis</name>
    <dbReference type="NCBI Taxonomy" id="2793269"/>
    <lineage>
        <taxon>Bacteria</taxon>
        <taxon>Pseudomonadati</taxon>
        <taxon>Bacteroidota</taxon>
        <taxon>Chitinophagia</taxon>
        <taxon>Chitinophagales</taxon>
        <taxon>Chitinophagaceae</taxon>
        <taxon>Panacibacter</taxon>
    </lineage>
</organism>
<dbReference type="EMBL" id="JADWYR010000002">
    <property type="protein sequence ID" value="MBG9378028.1"/>
    <property type="molecule type" value="Genomic_DNA"/>
</dbReference>
<dbReference type="Proteomes" id="UP000628448">
    <property type="component" value="Unassembled WGS sequence"/>
</dbReference>
<dbReference type="GO" id="GO:0030416">
    <property type="term" value="P:methylamine metabolic process"/>
    <property type="evidence" value="ECO:0007669"/>
    <property type="project" value="InterPro"/>
</dbReference>
<keyword evidence="9" id="KW-1185">Reference proteome</keyword>
<dbReference type="GO" id="GO:0046872">
    <property type="term" value="F:metal ion binding"/>
    <property type="evidence" value="ECO:0007669"/>
    <property type="project" value="UniProtKB-KW"/>
</dbReference>
<feature type="transmembrane region" description="Helical" evidence="6">
    <location>
        <begin position="158"/>
        <end position="176"/>
    </location>
</feature>
<dbReference type="InterPro" id="IPR006121">
    <property type="entry name" value="HMA_dom"/>
</dbReference>
<evidence type="ECO:0000256" key="6">
    <source>
        <dbReference type="SAM" id="Phobius"/>
    </source>
</evidence>
<accession>A0A931GZ55</accession>
<feature type="domain" description="HMA" evidence="7">
    <location>
        <begin position="1"/>
        <end position="66"/>
    </location>
</feature>
<protein>
    <submittedName>
        <fullName evidence="8">Cation transporter</fullName>
    </submittedName>
</protein>
<dbReference type="Pfam" id="PF07291">
    <property type="entry name" value="MauE"/>
    <property type="match status" value="1"/>
</dbReference>
<evidence type="ECO:0000256" key="5">
    <source>
        <dbReference type="ARBA" id="ARBA00023136"/>
    </source>
</evidence>
<keyword evidence="2 6" id="KW-0812">Transmembrane</keyword>
<dbReference type="Gene3D" id="3.30.70.100">
    <property type="match status" value="1"/>
</dbReference>
<keyword evidence="4 6" id="KW-1133">Transmembrane helix</keyword>
<evidence type="ECO:0000256" key="4">
    <source>
        <dbReference type="ARBA" id="ARBA00022989"/>
    </source>
</evidence>
<evidence type="ECO:0000256" key="1">
    <source>
        <dbReference type="ARBA" id="ARBA00004141"/>
    </source>
</evidence>
<evidence type="ECO:0000256" key="2">
    <source>
        <dbReference type="ARBA" id="ARBA00022692"/>
    </source>
</evidence>
<dbReference type="AlphaFoldDB" id="A0A931GZ55"/>
<evidence type="ECO:0000313" key="8">
    <source>
        <dbReference type="EMBL" id="MBG9378028.1"/>
    </source>
</evidence>
<comment type="subcellular location">
    <subcellularLocation>
        <location evidence="1">Membrane</location>
        <topology evidence="1">Multi-pass membrane protein</topology>
    </subcellularLocation>
</comment>
<evidence type="ECO:0000313" key="9">
    <source>
        <dbReference type="Proteomes" id="UP000628448"/>
    </source>
</evidence>
<dbReference type="RefSeq" id="WP_196992085.1">
    <property type="nucleotide sequence ID" value="NZ_JADWYR010000002.1"/>
</dbReference>
<sequence length="244" mass="26908">MTHTYNITGMTCSGCVAKVKSALLMLGDVTAAEVQLNTPQATITMQRHIDLQTLQNALHKAGNYNITEDFYAGAMTHTAAEPSKTWLQTYKPLLLVFGFITGIALLTAYNGDKIVGHIAMNNFMAGFFLVFAFFKMLDLRGFADSYSSYDLLARRWHGYGFIYPFAELALGIAYLLHWQPLYTNIATIIVMGFSSIGVINSVVNKRKIQCACLGAVFNLPMSTITIIEDLLMVAMAVMGVGSEW</sequence>
<dbReference type="GO" id="GO:0016020">
    <property type="term" value="C:membrane"/>
    <property type="evidence" value="ECO:0007669"/>
    <property type="project" value="UniProtKB-SubCell"/>
</dbReference>
<gene>
    <name evidence="8" type="ORF">I5907_17445</name>
</gene>
<reference evidence="8" key="1">
    <citation type="submission" date="2020-11" db="EMBL/GenBank/DDBJ databases">
        <title>Bacterial whole genome sequence for Panacibacter sp. DH6.</title>
        <authorList>
            <person name="Le V."/>
            <person name="Ko S."/>
            <person name="Ahn C.-Y."/>
            <person name="Oh H.-M."/>
        </authorList>
    </citation>
    <scope>NUCLEOTIDE SEQUENCE</scope>
    <source>
        <strain evidence="8">DH6</strain>
    </source>
</reference>
<dbReference type="Pfam" id="PF00403">
    <property type="entry name" value="HMA"/>
    <property type="match status" value="1"/>
</dbReference>